<dbReference type="InterPro" id="IPR036859">
    <property type="entry name" value="CAP-Gly_dom_sf"/>
</dbReference>
<proteinExistence type="predicted"/>
<dbReference type="EMBL" id="VSWD01000008">
    <property type="protein sequence ID" value="KAK3095475.1"/>
    <property type="molecule type" value="Genomic_DNA"/>
</dbReference>
<evidence type="ECO:0000313" key="2">
    <source>
        <dbReference type="EMBL" id="KAK3095475.1"/>
    </source>
</evidence>
<feature type="domain" description="CAP-Gly" evidence="1">
    <location>
        <begin position="30"/>
        <end position="72"/>
    </location>
</feature>
<protein>
    <recommendedName>
        <fullName evidence="1">CAP-Gly domain-containing protein</fullName>
    </recommendedName>
</protein>
<dbReference type="Gene3D" id="2.30.30.190">
    <property type="entry name" value="CAP Gly-rich-like domain"/>
    <property type="match status" value="1"/>
</dbReference>
<dbReference type="InterPro" id="IPR000938">
    <property type="entry name" value="CAP-Gly_domain"/>
</dbReference>
<organism evidence="2 3">
    <name type="scientific">Pinctada imbricata</name>
    <name type="common">Atlantic pearl-oyster</name>
    <name type="synonym">Pinctada martensii</name>
    <dbReference type="NCBI Taxonomy" id="66713"/>
    <lineage>
        <taxon>Eukaryota</taxon>
        <taxon>Metazoa</taxon>
        <taxon>Spiralia</taxon>
        <taxon>Lophotrochozoa</taxon>
        <taxon>Mollusca</taxon>
        <taxon>Bivalvia</taxon>
        <taxon>Autobranchia</taxon>
        <taxon>Pteriomorphia</taxon>
        <taxon>Pterioida</taxon>
        <taxon>Pterioidea</taxon>
        <taxon>Pteriidae</taxon>
        <taxon>Pinctada</taxon>
    </lineage>
</organism>
<comment type="caution">
    <text evidence="2">The sequence shown here is derived from an EMBL/GenBank/DDBJ whole genome shotgun (WGS) entry which is preliminary data.</text>
</comment>
<dbReference type="Proteomes" id="UP001186944">
    <property type="component" value="Unassembled WGS sequence"/>
</dbReference>
<sequence>MVLHQNINVGQRVEVKIGHMVFRGVVKYKGSLVNRKGDWVGVMLERPVGDNDGMVMGRRYFECNKNQGIFVRANCIRFIPLVRCLYNKYHKVSDRSYVEEPLFQSVPRPQVPPQISSQFENQAKSGFAFDDSLFNAKRYHLRHSVGNQISAATMRRAKTAMAAFRYTSRPIHAEYDIQDDFITSPTIPKTHMPFSALKRQVSRGWDGTHYVREMSVGTGRDSIKFSQWNDISV</sequence>
<dbReference type="AlphaFoldDB" id="A0AA89BTP7"/>
<name>A0AA89BTP7_PINIB</name>
<evidence type="ECO:0000313" key="3">
    <source>
        <dbReference type="Proteomes" id="UP001186944"/>
    </source>
</evidence>
<keyword evidence="3" id="KW-1185">Reference proteome</keyword>
<dbReference type="PANTHER" id="PTHR18916">
    <property type="entry name" value="DYNACTIN 1-RELATED MICROTUBULE-BINDING"/>
    <property type="match status" value="1"/>
</dbReference>
<dbReference type="Pfam" id="PF01302">
    <property type="entry name" value="CAP_GLY"/>
    <property type="match status" value="1"/>
</dbReference>
<evidence type="ECO:0000259" key="1">
    <source>
        <dbReference type="PROSITE" id="PS50245"/>
    </source>
</evidence>
<gene>
    <name evidence="2" type="ORF">FSP39_015135</name>
</gene>
<accession>A0AA89BTP7</accession>
<reference evidence="2" key="1">
    <citation type="submission" date="2019-08" db="EMBL/GenBank/DDBJ databases">
        <title>The improved chromosome-level genome for the pearl oyster Pinctada fucata martensii using PacBio sequencing and Hi-C.</title>
        <authorList>
            <person name="Zheng Z."/>
        </authorList>
    </citation>
    <scope>NUCLEOTIDE SEQUENCE</scope>
    <source>
        <strain evidence="2">ZZ-2019</strain>
        <tissue evidence="2">Adductor muscle</tissue>
    </source>
</reference>
<dbReference type="SUPFAM" id="SSF74924">
    <property type="entry name" value="Cap-Gly domain"/>
    <property type="match status" value="1"/>
</dbReference>
<dbReference type="PROSITE" id="PS50245">
    <property type="entry name" value="CAP_GLY_2"/>
    <property type="match status" value="1"/>
</dbReference>
<dbReference type="SMART" id="SM01052">
    <property type="entry name" value="CAP_GLY"/>
    <property type="match status" value="1"/>
</dbReference>